<comment type="caution">
    <text evidence="2">The sequence shown here is derived from an EMBL/GenBank/DDBJ whole genome shotgun (WGS) entry which is preliminary data.</text>
</comment>
<dbReference type="InterPro" id="IPR008979">
    <property type="entry name" value="Galactose-bd-like_sf"/>
</dbReference>
<dbReference type="EMBL" id="JAJNAG010000006">
    <property type="protein sequence ID" value="MCD1125338.1"/>
    <property type="molecule type" value="Genomic_DNA"/>
</dbReference>
<dbReference type="Gene3D" id="2.60.120.430">
    <property type="entry name" value="Galactose-binding lectin"/>
    <property type="match status" value="1"/>
</dbReference>
<gene>
    <name evidence="2" type="ORF">LPW36_04740</name>
</gene>
<sequence>MQPDINERLIDNLEPGGYMYFFEKGVPETITTTDDSALFITNEHSRDGTQSLAWSFKPYAGLIFSQDIGFLDSDDPITPFTFLTWIYCSEPNNEEITFNFGREESVNCSFNIKLNFVGWRGIAVPFRDMEGKAVEGMQYLTISVPDITGTILFDQVIM</sequence>
<accession>A0A9X1MVK6</accession>
<proteinExistence type="predicted"/>
<dbReference type="Proteomes" id="UP001139171">
    <property type="component" value="Unassembled WGS sequence"/>
</dbReference>
<evidence type="ECO:0000313" key="3">
    <source>
        <dbReference type="Proteomes" id="UP001139171"/>
    </source>
</evidence>
<feature type="domain" description="Lyase N-terminal" evidence="1">
    <location>
        <begin position="21"/>
        <end position="158"/>
    </location>
</feature>
<name>A0A9X1MVK6_9GAMM</name>
<organism evidence="2 3">
    <name type="scientific">Limnobaculum eriocheiris</name>
    <dbReference type="NCBI Taxonomy" id="2897391"/>
    <lineage>
        <taxon>Bacteria</taxon>
        <taxon>Pseudomonadati</taxon>
        <taxon>Pseudomonadota</taxon>
        <taxon>Gammaproteobacteria</taxon>
        <taxon>Enterobacterales</taxon>
        <taxon>Budviciaceae</taxon>
        <taxon>Limnobaculum</taxon>
    </lineage>
</organism>
<reference evidence="2" key="1">
    <citation type="submission" date="2021-11" db="EMBL/GenBank/DDBJ databases">
        <title>Jinshanibacter sp. isolated from one year old Eriocheir sinensis.</title>
        <authorList>
            <person name="Li J.-Y."/>
            <person name="He W."/>
            <person name="Gao T.-H."/>
        </authorList>
    </citation>
    <scope>NUCLEOTIDE SEQUENCE</scope>
    <source>
        <strain evidence="2">LJY008</strain>
    </source>
</reference>
<dbReference type="PANTHER" id="PTHR37322:SF3">
    <property type="entry name" value="CHONDROITIN SULFATE ABC EXOLYASE"/>
    <property type="match status" value="1"/>
</dbReference>
<dbReference type="AlphaFoldDB" id="A0A9X1MVK6"/>
<evidence type="ECO:0000313" key="2">
    <source>
        <dbReference type="EMBL" id="MCD1125338.1"/>
    </source>
</evidence>
<evidence type="ECO:0000259" key="1">
    <source>
        <dbReference type="Pfam" id="PF09092"/>
    </source>
</evidence>
<dbReference type="SUPFAM" id="SSF49785">
    <property type="entry name" value="Galactose-binding domain-like"/>
    <property type="match status" value="1"/>
</dbReference>
<dbReference type="RefSeq" id="WP_230608296.1">
    <property type="nucleotide sequence ID" value="NZ_JAJNAG010000006.1"/>
</dbReference>
<dbReference type="InterPro" id="IPR015176">
    <property type="entry name" value="Lyase_N"/>
</dbReference>
<protein>
    <recommendedName>
        <fullName evidence="1">Lyase N-terminal domain-containing protein</fullName>
    </recommendedName>
</protein>
<dbReference type="GO" id="GO:0006027">
    <property type="term" value="P:glycosaminoglycan catabolic process"/>
    <property type="evidence" value="ECO:0007669"/>
    <property type="project" value="InterPro"/>
</dbReference>
<dbReference type="PANTHER" id="PTHR37322">
    <property type="match status" value="1"/>
</dbReference>
<keyword evidence="3" id="KW-1185">Reference proteome</keyword>
<dbReference type="Pfam" id="PF09092">
    <property type="entry name" value="Lyase_N"/>
    <property type="match status" value="1"/>
</dbReference>
<dbReference type="InterPro" id="IPR039174">
    <property type="entry name" value="Chondroitin_ABC_lyase"/>
</dbReference>